<evidence type="ECO:0000313" key="2">
    <source>
        <dbReference type="Proteomes" id="UP000697710"/>
    </source>
</evidence>
<comment type="caution">
    <text evidence="1">The sequence shown here is derived from an EMBL/GenBank/DDBJ whole genome shotgun (WGS) entry which is preliminary data.</text>
</comment>
<organism evidence="1 2">
    <name type="scientific">Eiseniibacteriota bacterium</name>
    <dbReference type="NCBI Taxonomy" id="2212470"/>
    <lineage>
        <taxon>Bacteria</taxon>
        <taxon>Candidatus Eiseniibacteriota</taxon>
    </lineage>
</organism>
<accession>A0A956M0C3</accession>
<reference evidence="1" key="1">
    <citation type="submission" date="2020-04" db="EMBL/GenBank/DDBJ databases">
        <authorList>
            <person name="Zhang T."/>
        </authorList>
    </citation>
    <scope>NUCLEOTIDE SEQUENCE</scope>
    <source>
        <strain evidence="1">HKST-UBA01</strain>
    </source>
</reference>
<sequence>MKRSRLVEMDYFEFKRQLKTAADAGRRIEKTDKEKWSAYIRQHGIMEAGSEAIARSQTGATDITSVVLEGDGAWDGFFIYSKDAVTCYKFVLEEVGT</sequence>
<dbReference type="AlphaFoldDB" id="A0A956M0C3"/>
<evidence type="ECO:0000313" key="1">
    <source>
        <dbReference type="EMBL" id="MCA9728896.1"/>
    </source>
</evidence>
<dbReference type="Proteomes" id="UP000697710">
    <property type="component" value="Unassembled WGS sequence"/>
</dbReference>
<proteinExistence type="predicted"/>
<reference evidence="1" key="2">
    <citation type="journal article" date="2021" name="Microbiome">
        <title>Successional dynamics and alternative stable states in a saline activated sludge microbial community over 9 years.</title>
        <authorList>
            <person name="Wang Y."/>
            <person name="Ye J."/>
            <person name="Ju F."/>
            <person name="Liu L."/>
            <person name="Boyd J.A."/>
            <person name="Deng Y."/>
            <person name="Parks D.H."/>
            <person name="Jiang X."/>
            <person name="Yin X."/>
            <person name="Woodcroft B.J."/>
            <person name="Tyson G.W."/>
            <person name="Hugenholtz P."/>
            <person name="Polz M.F."/>
            <person name="Zhang T."/>
        </authorList>
    </citation>
    <scope>NUCLEOTIDE SEQUENCE</scope>
    <source>
        <strain evidence="1">HKST-UBA01</strain>
    </source>
</reference>
<name>A0A956M0C3_UNCEI</name>
<protein>
    <submittedName>
        <fullName evidence="1">Uncharacterized protein</fullName>
    </submittedName>
</protein>
<gene>
    <name evidence="1" type="ORF">KC729_14490</name>
</gene>
<dbReference type="EMBL" id="JAGQHR010000506">
    <property type="protein sequence ID" value="MCA9728896.1"/>
    <property type="molecule type" value="Genomic_DNA"/>
</dbReference>